<feature type="compositionally biased region" description="Basic and acidic residues" evidence="1">
    <location>
        <begin position="633"/>
        <end position="648"/>
    </location>
</feature>
<organism evidence="2 3">
    <name type="scientific">Diaporthe vaccinii</name>
    <dbReference type="NCBI Taxonomy" id="105482"/>
    <lineage>
        <taxon>Eukaryota</taxon>
        <taxon>Fungi</taxon>
        <taxon>Dikarya</taxon>
        <taxon>Ascomycota</taxon>
        <taxon>Pezizomycotina</taxon>
        <taxon>Sordariomycetes</taxon>
        <taxon>Sordariomycetidae</taxon>
        <taxon>Diaporthales</taxon>
        <taxon>Diaporthaceae</taxon>
        <taxon>Diaporthe</taxon>
        <taxon>Diaporthe eres species complex</taxon>
    </lineage>
</organism>
<feature type="compositionally biased region" description="Basic and acidic residues" evidence="1">
    <location>
        <begin position="488"/>
        <end position="500"/>
    </location>
</feature>
<feature type="compositionally biased region" description="Basic and acidic residues" evidence="1">
    <location>
        <begin position="172"/>
        <end position="186"/>
    </location>
</feature>
<feature type="compositionally biased region" description="Polar residues" evidence="1">
    <location>
        <begin position="735"/>
        <end position="746"/>
    </location>
</feature>
<feature type="region of interest" description="Disordered" evidence="1">
    <location>
        <begin position="615"/>
        <end position="658"/>
    </location>
</feature>
<feature type="region of interest" description="Disordered" evidence="1">
    <location>
        <begin position="162"/>
        <end position="186"/>
    </location>
</feature>
<reference evidence="2 3" key="1">
    <citation type="submission" date="2024-03" db="EMBL/GenBank/DDBJ databases">
        <title>A high-quality draft genome sequence of Diaporthe vaccinii, a causative agent of upright dieback and viscid rot disease in cranberry plants.</title>
        <authorList>
            <person name="Sarrasin M."/>
            <person name="Lang B.F."/>
            <person name="Burger G."/>
        </authorList>
    </citation>
    <scope>NUCLEOTIDE SEQUENCE [LARGE SCALE GENOMIC DNA]</scope>
    <source>
        <strain evidence="2 3">IS7</strain>
    </source>
</reference>
<evidence type="ECO:0000313" key="3">
    <source>
        <dbReference type="Proteomes" id="UP001600888"/>
    </source>
</evidence>
<evidence type="ECO:0000313" key="2">
    <source>
        <dbReference type="EMBL" id="KAL2277324.1"/>
    </source>
</evidence>
<dbReference type="EMBL" id="JBAWTH010000101">
    <property type="protein sequence ID" value="KAL2277323.1"/>
    <property type="molecule type" value="Genomic_DNA"/>
</dbReference>
<dbReference type="EMBL" id="JBAWTH010000101">
    <property type="protein sequence ID" value="KAL2277324.1"/>
    <property type="molecule type" value="Genomic_DNA"/>
</dbReference>
<feature type="compositionally biased region" description="Low complexity" evidence="1">
    <location>
        <begin position="118"/>
        <end position="134"/>
    </location>
</feature>
<keyword evidence="3" id="KW-1185">Reference proteome</keyword>
<feature type="region of interest" description="Disordered" evidence="1">
    <location>
        <begin position="1"/>
        <end position="104"/>
    </location>
</feature>
<feature type="compositionally biased region" description="Basic residues" evidence="1">
    <location>
        <begin position="820"/>
        <end position="830"/>
    </location>
</feature>
<dbReference type="Proteomes" id="UP001600888">
    <property type="component" value="Unassembled WGS sequence"/>
</dbReference>
<feature type="region of interest" description="Disordered" evidence="1">
    <location>
        <begin position="381"/>
        <end position="412"/>
    </location>
</feature>
<feature type="compositionally biased region" description="Gly residues" evidence="1">
    <location>
        <begin position="1"/>
        <end position="10"/>
    </location>
</feature>
<feature type="region of interest" description="Disordered" evidence="1">
    <location>
        <begin position="722"/>
        <end position="746"/>
    </location>
</feature>
<accession>A0ABR4E4F6</accession>
<feature type="region of interest" description="Disordered" evidence="1">
    <location>
        <begin position="118"/>
        <end position="140"/>
    </location>
</feature>
<feature type="region of interest" description="Disordered" evidence="1">
    <location>
        <begin position="798"/>
        <end position="853"/>
    </location>
</feature>
<feature type="region of interest" description="Disordered" evidence="1">
    <location>
        <begin position="451"/>
        <end position="500"/>
    </location>
</feature>
<feature type="compositionally biased region" description="Low complexity" evidence="1">
    <location>
        <begin position="90"/>
        <end position="104"/>
    </location>
</feature>
<protein>
    <submittedName>
        <fullName evidence="2">Uncharacterized protein</fullName>
    </submittedName>
</protein>
<feature type="compositionally biased region" description="Low complexity" evidence="1">
    <location>
        <begin position="352"/>
        <end position="361"/>
    </location>
</feature>
<evidence type="ECO:0000256" key="1">
    <source>
        <dbReference type="SAM" id="MobiDB-lite"/>
    </source>
</evidence>
<feature type="compositionally biased region" description="Low complexity" evidence="1">
    <location>
        <begin position="467"/>
        <end position="476"/>
    </location>
</feature>
<feature type="compositionally biased region" description="Polar residues" evidence="1">
    <location>
        <begin position="230"/>
        <end position="245"/>
    </location>
</feature>
<feature type="compositionally biased region" description="Pro residues" evidence="1">
    <location>
        <begin position="324"/>
        <end position="333"/>
    </location>
</feature>
<gene>
    <name evidence="2" type="ORF">FJTKL_00044</name>
</gene>
<name>A0ABR4E4F6_9PEZI</name>
<sequence length="853" mass="94190">MRTALGGSGGYWSSQNQRRATKKSMSEACPEPSYRDNNATAHKHYTPSASDNEHFADFLEPAIDGPPSPARIRALSNKVKQASVSERHVSQQTTSSGSSSLLSLGSFDRRPSWDQTLESFSLSRKSSTRSTTSSMRERPESVQAIGKAIFNRKTKLRRESLVTSTDMVPDSTGERSRAPSVTKEHSLSSMNIFNRRRTVQAPEEALSQKRPQISSPFNFQHVAQIQREQVPNLERSSQVPPQSEWSAARASEIPTMRASRGIQAEDLRVPNFSSKATRPHDDDDVAPDVVPHRRENSVVRPPSWHKSPPRPMVKHSRSQDQIPGVPPPRPPRSPTGLDLNFDLMPPVPPPRSSSRPSIPSVPRRDSEALGNIMSDRAQAMNGFRFPSPLPLHTEASSPPPTSQGPSSPTATAERRYSRIFMPSPTENPNWPLTCPLHNASVSTFEAGLPDVPEEEEHHGLPRRSRASIRSNNSSLRGSQSVPVLRKASVSEHSSHDRTLSRESTIFGHFDLATAQRAEREAMEEAQDDSDPLPRDIWEDVIDYCYEHEAEADCEYDWDRPSIDMGREPTFLFTEDDTDDGPFFRTTSEHFEIPALSPCSHLSVGSAQDAQEAITPTISASGTKSPTRSNFSLPRRDFAQPQRLLHERTTSQASASKEPQGYVISPSMLIPADYQQEMLAHQNERFEDTEGLGQAVTWEEPTMTAEGPNLFVPIRASNSTTASAMSSRSNFDRHISTTSSTNTDYTRMTMSTGSVNIEDYLPKDDAPRAISTEDAEVSQAAAAVPAHARSQSIAGLLNSMDSRPLSRGNHSSDPNLDKLHSAKRPVGRGRSRTLSSSPPPPGQYALFPRPANLK</sequence>
<feature type="region of interest" description="Disordered" evidence="1">
    <location>
        <begin position="230"/>
        <end position="365"/>
    </location>
</feature>
<proteinExistence type="predicted"/>
<comment type="caution">
    <text evidence="2">The sequence shown here is derived from an EMBL/GenBank/DDBJ whole genome shotgun (WGS) entry which is preliminary data.</text>
</comment>
<feature type="compositionally biased region" description="Polar residues" evidence="1">
    <location>
        <begin position="615"/>
        <end position="631"/>
    </location>
</feature>